<dbReference type="CDD" id="cd00130">
    <property type="entry name" value="PAS"/>
    <property type="match status" value="1"/>
</dbReference>
<evidence type="ECO:0000259" key="15">
    <source>
        <dbReference type="PROSITE" id="PS50113"/>
    </source>
</evidence>
<evidence type="ECO:0000256" key="2">
    <source>
        <dbReference type="ARBA" id="ARBA00004651"/>
    </source>
</evidence>
<dbReference type="CDD" id="cd00082">
    <property type="entry name" value="HisKA"/>
    <property type="match status" value="1"/>
</dbReference>
<organism evidence="17 18">
    <name type="scientific">Paenibacillus chungangensis</name>
    <dbReference type="NCBI Taxonomy" id="696535"/>
    <lineage>
        <taxon>Bacteria</taxon>
        <taxon>Bacillati</taxon>
        <taxon>Bacillota</taxon>
        <taxon>Bacilli</taxon>
        <taxon>Bacillales</taxon>
        <taxon>Paenibacillaceae</taxon>
        <taxon>Paenibacillus</taxon>
    </lineage>
</organism>
<comment type="subcellular location">
    <subcellularLocation>
        <location evidence="2">Cell membrane</location>
        <topology evidence="2">Multi-pass membrane protein</topology>
    </subcellularLocation>
</comment>
<gene>
    <name evidence="17" type="ORF">ACFQ2I_07295</name>
</gene>
<keyword evidence="9" id="KW-0067">ATP-binding</keyword>
<dbReference type="SMART" id="SM00388">
    <property type="entry name" value="HisKA"/>
    <property type="match status" value="1"/>
</dbReference>
<dbReference type="Gene3D" id="6.10.340.10">
    <property type="match status" value="1"/>
</dbReference>
<dbReference type="InterPro" id="IPR004358">
    <property type="entry name" value="Sig_transdc_His_kin-like_C"/>
</dbReference>
<evidence type="ECO:0000313" key="17">
    <source>
        <dbReference type="EMBL" id="MFD0959190.1"/>
    </source>
</evidence>
<feature type="domain" description="PAS" evidence="14">
    <location>
        <begin position="414"/>
        <end position="458"/>
    </location>
</feature>
<evidence type="ECO:0000256" key="4">
    <source>
        <dbReference type="ARBA" id="ARBA00022475"/>
    </source>
</evidence>
<keyword evidence="12" id="KW-1133">Transmembrane helix</keyword>
<evidence type="ECO:0000256" key="1">
    <source>
        <dbReference type="ARBA" id="ARBA00000085"/>
    </source>
</evidence>
<evidence type="ECO:0000256" key="6">
    <source>
        <dbReference type="ARBA" id="ARBA00022679"/>
    </source>
</evidence>
<feature type="domain" description="PAC" evidence="15">
    <location>
        <begin position="484"/>
        <end position="538"/>
    </location>
</feature>
<keyword evidence="5" id="KW-0597">Phosphoprotein</keyword>
<evidence type="ECO:0000256" key="7">
    <source>
        <dbReference type="ARBA" id="ARBA00022741"/>
    </source>
</evidence>
<feature type="domain" description="Histidine kinase" evidence="13">
    <location>
        <begin position="551"/>
        <end position="759"/>
    </location>
</feature>
<protein>
    <recommendedName>
        <fullName evidence="3">histidine kinase</fullName>
        <ecNumber evidence="3">2.7.13.3</ecNumber>
    </recommendedName>
</protein>
<feature type="domain" description="HAMP" evidence="16">
    <location>
        <begin position="350"/>
        <end position="402"/>
    </location>
</feature>
<dbReference type="CDD" id="cd06225">
    <property type="entry name" value="HAMP"/>
    <property type="match status" value="1"/>
</dbReference>
<dbReference type="InterPro" id="IPR000700">
    <property type="entry name" value="PAS-assoc_C"/>
</dbReference>
<dbReference type="Pfam" id="PF02518">
    <property type="entry name" value="HATPase_c"/>
    <property type="match status" value="1"/>
</dbReference>
<dbReference type="InterPro" id="IPR035965">
    <property type="entry name" value="PAS-like_dom_sf"/>
</dbReference>
<name>A0ABW3HNQ4_9BACL</name>
<dbReference type="NCBIfam" id="TIGR00229">
    <property type="entry name" value="sensory_box"/>
    <property type="match status" value="1"/>
</dbReference>
<dbReference type="Gene3D" id="3.30.565.10">
    <property type="entry name" value="Histidine kinase-like ATPase, C-terminal domain"/>
    <property type="match status" value="1"/>
</dbReference>
<evidence type="ECO:0000256" key="5">
    <source>
        <dbReference type="ARBA" id="ARBA00022553"/>
    </source>
</evidence>
<keyword evidence="4" id="KW-1003">Cell membrane</keyword>
<evidence type="ECO:0000259" key="14">
    <source>
        <dbReference type="PROSITE" id="PS50112"/>
    </source>
</evidence>
<keyword evidence="8" id="KW-0418">Kinase</keyword>
<dbReference type="PROSITE" id="PS50109">
    <property type="entry name" value="HIS_KIN"/>
    <property type="match status" value="1"/>
</dbReference>
<dbReference type="Gene3D" id="3.30.450.20">
    <property type="entry name" value="PAS domain"/>
    <property type="match status" value="1"/>
</dbReference>
<dbReference type="PROSITE" id="PS50113">
    <property type="entry name" value="PAC"/>
    <property type="match status" value="1"/>
</dbReference>
<dbReference type="SMART" id="SM00304">
    <property type="entry name" value="HAMP"/>
    <property type="match status" value="1"/>
</dbReference>
<dbReference type="Gene3D" id="1.10.287.130">
    <property type="match status" value="1"/>
</dbReference>
<evidence type="ECO:0000256" key="3">
    <source>
        <dbReference type="ARBA" id="ARBA00012438"/>
    </source>
</evidence>
<keyword evidence="7" id="KW-0547">Nucleotide-binding</keyword>
<feature type="transmembrane region" description="Helical" evidence="12">
    <location>
        <begin position="7"/>
        <end position="28"/>
    </location>
</feature>
<dbReference type="Pfam" id="PF00672">
    <property type="entry name" value="HAMP"/>
    <property type="match status" value="1"/>
</dbReference>
<dbReference type="SUPFAM" id="SSF55785">
    <property type="entry name" value="PYP-like sensor domain (PAS domain)"/>
    <property type="match status" value="1"/>
</dbReference>
<dbReference type="Pfam" id="PF00512">
    <property type="entry name" value="HisKA"/>
    <property type="match status" value="1"/>
</dbReference>
<keyword evidence="11 12" id="KW-0472">Membrane</keyword>
<dbReference type="SUPFAM" id="SSF55874">
    <property type="entry name" value="ATPase domain of HSP90 chaperone/DNA topoisomerase II/histidine kinase"/>
    <property type="match status" value="1"/>
</dbReference>
<dbReference type="Pfam" id="PF13426">
    <property type="entry name" value="PAS_9"/>
    <property type="match status" value="1"/>
</dbReference>
<accession>A0ABW3HNQ4</accession>
<dbReference type="SMART" id="SM00091">
    <property type="entry name" value="PAS"/>
    <property type="match status" value="1"/>
</dbReference>
<feature type="transmembrane region" description="Helical" evidence="12">
    <location>
        <begin position="327"/>
        <end position="349"/>
    </location>
</feature>
<dbReference type="SUPFAM" id="SSF47384">
    <property type="entry name" value="Homodimeric domain of signal transducing histidine kinase"/>
    <property type="match status" value="1"/>
</dbReference>
<keyword evidence="12" id="KW-0812">Transmembrane</keyword>
<comment type="catalytic activity">
    <reaction evidence="1">
        <text>ATP + protein L-histidine = ADP + protein N-phospho-L-histidine.</text>
        <dbReference type="EC" id="2.7.13.3"/>
    </reaction>
</comment>
<comment type="caution">
    <text evidence="17">The sequence shown here is derived from an EMBL/GenBank/DDBJ whole genome shotgun (WGS) entry which is preliminary data.</text>
</comment>
<dbReference type="InterPro" id="IPR003594">
    <property type="entry name" value="HATPase_dom"/>
</dbReference>
<dbReference type="RefSeq" id="WP_377563192.1">
    <property type="nucleotide sequence ID" value="NZ_JBHTJZ010000008.1"/>
</dbReference>
<dbReference type="InterPro" id="IPR036097">
    <property type="entry name" value="HisK_dim/P_sf"/>
</dbReference>
<dbReference type="SUPFAM" id="SSF158472">
    <property type="entry name" value="HAMP domain-like"/>
    <property type="match status" value="1"/>
</dbReference>
<evidence type="ECO:0000259" key="16">
    <source>
        <dbReference type="PROSITE" id="PS50885"/>
    </source>
</evidence>
<evidence type="ECO:0000256" key="12">
    <source>
        <dbReference type="SAM" id="Phobius"/>
    </source>
</evidence>
<dbReference type="EC" id="2.7.13.3" evidence="3"/>
<evidence type="ECO:0000256" key="9">
    <source>
        <dbReference type="ARBA" id="ARBA00022840"/>
    </source>
</evidence>
<keyword evidence="6" id="KW-0808">Transferase</keyword>
<proteinExistence type="predicted"/>
<dbReference type="InterPro" id="IPR005467">
    <property type="entry name" value="His_kinase_dom"/>
</dbReference>
<evidence type="ECO:0000256" key="10">
    <source>
        <dbReference type="ARBA" id="ARBA00023012"/>
    </source>
</evidence>
<dbReference type="PANTHER" id="PTHR43065">
    <property type="entry name" value="SENSOR HISTIDINE KINASE"/>
    <property type="match status" value="1"/>
</dbReference>
<keyword evidence="10" id="KW-0902">Two-component regulatory system</keyword>
<dbReference type="InterPro" id="IPR000014">
    <property type="entry name" value="PAS"/>
</dbReference>
<dbReference type="SMART" id="SM00086">
    <property type="entry name" value="PAC"/>
    <property type="match status" value="1"/>
</dbReference>
<evidence type="ECO:0000256" key="8">
    <source>
        <dbReference type="ARBA" id="ARBA00022777"/>
    </source>
</evidence>
<reference evidence="18" key="1">
    <citation type="journal article" date="2019" name="Int. J. Syst. Evol. Microbiol.">
        <title>The Global Catalogue of Microorganisms (GCM) 10K type strain sequencing project: providing services to taxonomists for standard genome sequencing and annotation.</title>
        <authorList>
            <consortium name="The Broad Institute Genomics Platform"/>
            <consortium name="The Broad Institute Genome Sequencing Center for Infectious Disease"/>
            <person name="Wu L."/>
            <person name="Ma J."/>
        </authorList>
    </citation>
    <scope>NUCLEOTIDE SEQUENCE [LARGE SCALE GENOMIC DNA]</scope>
    <source>
        <strain evidence="18">CCUG 59129</strain>
    </source>
</reference>
<dbReference type="EMBL" id="JBHTJZ010000008">
    <property type="protein sequence ID" value="MFD0959190.1"/>
    <property type="molecule type" value="Genomic_DNA"/>
</dbReference>
<sequence length="764" mass="85857">MSIKSKLSLSISGIVAIILFLNIGIHYMSSKSAREESLEQQLHTIAEQLVITIESTEKMKMSMEYELGRKLRIAAMLAKAKLDPDVAAITNEQLVSLAQEIGIDDITLWQQIDGENVSVRSSNPDELHISSKSWDYWDTALHDIFDMKKVNVNKGQSALYYWSGPINYAFSDPSVINKWGYYYDGTTNYMINTMVNVAVSSQFDFLNSTNNVIHKLLSQESGLLEITGFDPEFFGEEPIIKLKQGIPVHNLDVKAIPFGTYHYPNHEKDLDRMTKALENGQSLRFNDTINGLDLVRSYIPIEVAGTPYVIGVSFDNRIIQEPVQKQLFMHVIISLGLILLTMLFSYNVAGHMIRPLQQILHKVNDISSGSFTYKLAIQRRDELGMLAARINTMGMNLQQYMTQLTDTASELRSTKQYLESFFNHTSDAIHVIDLDRNVIQVNDAFESIYGWSENEIIGHPLSNIPEDQRLAYEQLLITIWNGGSVADYETIRYTKDGQMIDVSMTVSPVRNEHEQIVAVASISRNITSRKQAEEMIRRSEKLSVVGQLAAGVAHEIRNPLTTLRGFVQLHQKNGSLTPLHLNLMMAELDQINMIVSEFLVLAKPQANRFERVIVEELICDIMMLLDSSAKLGNVDLVYRSVEDRDVPPIYGVSNQLKQVFVNVLKNGIEAMAENGGELVIELSCRGSDTVVIRFIDQGCGISDEDKIRIGEPFFTKKENGSGLGLMVCQQIISNHKGSLTFDSQLGQGTTVEIALPVMQQEQLT</sequence>
<dbReference type="Proteomes" id="UP001596989">
    <property type="component" value="Unassembled WGS sequence"/>
</dbReference>
<evidence type="ECO:0000313" key="18">
    <source>
        <dbReference type="Proteomes" id="UP001596989"/>
    </source>
</evidence>
<dbReference type="PRINTS" id="PR00344">
    <property type="entry name" value="BCTRLSENSOR"/>
</dbReference>
<dbReference type="InterPro" id="IPR003661">
    <property type="entry name" value="HisK_dim/P_dom"/>
</dbReference>
<evidence type="ECO:0000259" key="13">
    <source>
        <dbReference type="PROSITE" id="PS50109"/>
    </source>
</evidence>
<evidence type="ECO:0000256" key="11">
    <source>
        <dbReference type="ARBA" id="ARBA00023136"/>
    </source>
</evidence>
<dbReference type="PROSITE" id="PS50885">
    <property type="entry name" value="HAMP"/>
    <property type="match status" value="1"/>
</dbReference>
<keyword evidence="18" id="KW-1185">Reference proteome</keyword>
<dbReference type="PANTHER" id="PTHR43065:SF34">
    <property type="entry name" value="SPORULATION KINASE A"/>
    <property type="match status" value="1"/>
</dbReference>
<dbReference type="InterPro" id="IPR001610">
    <property type="entry name" value="PAC"/>
</dbReference>
<dbReference type="InterPro" id="IPR036890">
    <property type="entry name" value="HATPase_C_sf"/>
</dbReference>
<dbReference type="SMART" id="SM00387">
    <property type="entry name" value="HATPase_c"/>
    <property type="match status" value="1"/>
</dbReference>
<dbReference type="InterPro" id="IPR003660">
    <property type="entry name" value="HAMP_dom"/>
</dbReference>
<dbReference type="PROSITE" id="PS50112">
    <property type="entry name" value="PAS"/>
    <property type="match status" value="1"/>
</dbReference>